<name>A0A183NAH3_9TREM</name>
<feature type="non-terminal residue" evidence="1">
    <location>
        <position position="1"/>
    </location>
</feature>
<protein>
    <submittedName>
        <fullName evidence="1">Uncharacterized protein</fullName>
    </submittedName>
</protein>
<dbReference type="EMBL" id="UZAI01021170">
    <property type="protein sequence ID" value="VDP54674.1"/>
    <property type="molecule type" value="Genomic_DNA"/>
</dbReference>
<dbReference type="AlphaFoldDB" id="A0A183NAH3"/>
<reference evidence="1 2" key="1">
    <citation type="submission" date="2018-11" db="EMBL/GenBank/DDBJ databases">
        <authorList>
            <consortium name="Pathogen Informatics"/>
        </authorList>
    </citation>
    <scope>NUCLEOTIDE SEQUENCE [LARGE SCALE GENOMIC DNA]</scope>
    <source>
        <strain evidence="1 2">Zambia</strain>
    </source>
</reference>
<evidence type="ECO:0000313" key="1">
    <source>
        <dbReference type="EMBL" id="VDP54674.1"/>
    </source>
</evidence>
<organism evidence="1 2">
    <name type="scientific">Schistosoma margrebowiei</name>
    <dbReference type="NCBI Taxonomy" id="48269"/>
    <lineage>
        <taxon>Eukaryota</taxon>
        <taxon>Metazoa</taxon>
        <taxon>Spiralia</taxon>
        <taxon>Lophotrochozoa</taxon>
        <taxon>Platyhelminthes</taxon>
        <taxon>Trematoda</taxon>
        <taxon>Digenea</taxon>
        <taxon>Strigeidida</taxon>
        <taxon>Schistosomatoidea</taxon>
        <taxon>Schistosomatidae</taxon>
        <taxon>Schistosoma</taxon>
    </lineage>
</organism>
<keyword evidence="2" id="KW-1185">Reference proteome</keyword>
<dbReference type="STRING" id="48269.A0A183NAH3"/>
<accession>A0A183NAH3</accession>
<evidence type="ECO:0000313" key="2">
    <source>
        <dbReference type="Proteomes" id="UP000277204"/>
    </source>
</evidence>
<sequence length="67" mass="7832">TSNWSGDYFLYTGGVAFVYEEGNHTSNDLNHENTDHNEFCLPKPVSIRKQLENVFCRDWNSEFTDEL</sequence>
<proteinExistence type="predicted"/>
<dbReference type="Proteomes" id="UP000277204">
    <property type="component" value="Unassembled WGS sequence"/>
</dbReference>
<gene>
    <name evidence="1" type="ORF">SMRZ_LOCUS25298</name>
</gene>